<feature type="domain" description="HTH tetR-type" evidence="5">
    <location>
        <begin position="15"/>
        <end position="75"/>
    </location>
</feature>
<organism evidence="6 7">
    <name type="scientific">Methanogenium organophilum</name>
    <dbReference type="NCBI Taxonomy" id="2199"/>
    <lineage>
        <taxon>Archaea</taxon>
        <taxon>Methanobacteriati</taxon>
        <taxon>Methanobacteriota</taxon>
        <taxon>Stenosarchaea group</taxon>
        <taxon>Methanomicrobia</taxon>
        <taxon>Methanomicrobiales</taxon>
        <taxon>Methanomicrobiaceae</taxon>
        <taxon>Methanogenium</taxon>
    </lineage>
</organism>
<evidence type="ECO:0000259" key="5">
    <source>
        <dbReference type="PROSITE" id="PS50977"/>
    </source>
</evidence>
<keyword evidence="3" id="KW-0804">Transcription</keyword>
<dbReference type="KEGG" id="mou:OU421_07050"/>
<dbReference type="EMBL" id="CP113361">
    <property type="protein sequence ID" value="WAI00194.1"/>
    <property type="molecule type" value="Genomic_DNA"/>
</dbReference>
<evidence type="ECO:0000256" key="4">
    <source>
        <dbReference type="PROSITE-ProRule" id="PRU00335"/>
    </source>
</evidence>
<keyword evidence="1" id="KW-0805">Transcription regulation</keyword>
<dbReference type="SUPFAM" id="SSF46689">
    <property type="entry name" value="Homeodomain-like"/>
    <property type="match status" value="1"/>
</dbReference>
<dbReference type="InterPro" id="IPR036271">
    <property type="entry name" value="Tet_transcr_reg_TetR-rel_C_sf"/>
</dbReference>
<dbReference type="RefSeq" id="WP_268185367.1">
    <property type="nucleotide sequence ID" value="NZ_CP113361.1"/>
</dbReference>
<evidence type="ECO:0000256" key="3">
    <source>
        <dbReference type="ARBA" id="ARBA00023163"/>
    </source>
</evidence>
<dbReference type="InterPro" id="IPR001647">
    <property type="entry name" value="HTH_TetR"/>
</dbReference>
<evidence type="ECO:0000256" key="2">
    <source>
        <dbReference type="ARBA" id="ARBA00023125"/>
    </source>
</evidence>
<dbReference type="Pfam" id="PF00440">
    <property type="entry name" value="TetR_N"/>
    <property type="match status" value="1"/>
</dbReference>
<name>A0A9X9S1L6_METOG</name>
<dbReference type="GO" id="GO:0003700">
    <property type="term" value="F:DNA-binding transcription factor activity"/>
    <property type="evidence" value="ECO:0007669"/>
    <property type="project" value="TreeGrafter"/>
</dbReference>
<evidence type="ECO:0000256" key="1">
    <source>
        <dbReference type="ARBA" id="ARBA00023015"/>
    </source>
</evidence>
<proteinExistence type="predicted"/>
<dbReference type="InterPro" id="IPR050109">
    <property type="entry name" value="HTH-type_TetR-like_transc_reg"/>
</dbReference>
<dbReference type="PROSITE" id="PS50977">
    <property type="entry name" value="HTH_TETR_2"/>
    <property type="match status" value="1"/>
</dbReference>
<feature type="DNA-binding region" description="H-T-H motif" evidence="4">
    <location>
        <begin position="38"/>
        <end position="57"/>
    </location>
</feature>
<gene>
    <name evidence="6" type="ORF">OU421_07050</name>
</gene>
<dbReference type="GO" id="GO:0000976">
    <property type="term" value="F:transcription cis-regulatory region binding"/>
    <property type="evidence" value="ECO:0007669"/>
    <property type="project" value="TreeGrafter"/>
</dbReference>
<dbReference type="SUPFAM" id="SSF48498">
    <property type="entry name" value="Tetracyclin repressor-like, C-terminal domain"/>
    <property type="match status" value="1"/>
</dbReference>
<dbReference type="GeneID" id="76834846"/>
<sequence>MCSYTMPRVVPGYKEDVRRRIVKAALEEVNECGLHALRMEDVAARVGISRATLYNYFSDKEALLNAILEEMKEEGKAIFEDTFQDKSFRDILSLMFELMVISAMNLPSVEAELFSIASRTPDIQQSMQMIFEEGVRKLSERIQEGQQNGEISSGDDPRCLAEIVMYTLGGLKNAVFFGTDCAVLKKRWSAMTDMLFFVKK</sequence>
<reference evidence="6" key="1">
    <citation type="submission" date="2022-11" db="EMBL/GenBank/DDBJ databases">
        <title>Complete genome sequence of Methanogenium organophilum DSM 3596.</title>
        <authorList>
            <person name="Chen S.-C."/>
            <person name="Lai S.-J."/>
            <person name="You Y.-T."/>
        </authorList>
    </citation>
    <scope>NUCLEOTIDE SEQUENCE</scope>
    <source>
        <strain evidence="6">DSM 3596</strain>
    </source>
</reference>
<dbReference type="Gene3D" id="1.10.10.60">
    <property type="entry name" value="Homeodomain-like"/>
    <property type="match status" value="1"/>
</dbReference>
<dbReference type="PANTHER" id="PTHR30055:SF234">
    <property type="entry name" value="HTH-TYPE TRANSCRIPTIONAL REGULATOR BETI"/>
    <property type="match status" value="1"/>
</dbReference>
<dbReference type="Gene3D" id="1.10.357.10">
    <property type="entry name" value="Tetracycline Repressor, domain 2"/>
    <property type="match status" value="1"/>
</dbReference>
<accession>A0A9X9S1L6</accession>
<dbReference type="InterPro" id="IPR009057">
    <property type="entry name" value="Homeodomain-like_sf"/>
</dbReference>
<keyword evidence="2 4" id="KW-0238">DNA-binding</keyword>
<dbReference type="AlphaFoldDB" id="A0A9X9S1L6"/>
<protein>
    <submittedName>
        <fullName evidence="6">TetR/AcrR family transcriptional regulator</fullName>
    </submittedName>
</protein>
<evidence type="ECO:0000313" key="7">
    <source>
        <dbReference type="Proteomes" id="UP001163096"/>
    </source>
</evidence>
<dbReference type="PANTHER" id="PTHR30055">
    <property type="entry name" value="HTH-TYPE TRANSCRIPTIONAL REGULATOR RUTR"/>
    <property type="match status" value="1"/>
</dbReference>
<dbReference type="PRINTS" id="PR00455">
    <property type="entry name" value="HTHTETR"/>
</dbReference>
<evidence type="ECO:0000313" key="6">
    <source>
        <dbReference type="EMBL" id="WAI00194.1"/>
    </source>
</evidence>
<keyword evidence="7" id="KW-1185">Reference proteome</keyword>
<dbReference type="Proteomes" id="UP001163096">
    <property type="component" value="Chromosome"/>
</dbReference>